<comment type="caution">
    <text evidence="1">The sequence shown here is derived from an EMBL/GenBank/DDBJ whole genome shotgun (WGS) entry which is preliminary data.</text>
</comment>
<evidence type="ECO:0000313" key="1">
    <source>
        <dbReference type="EMBL" id="KAF7328226.1"/>
    </source>
</evidence>
<reference evidence="1" key="1">
    <citation type="submission" date="2020-05" db="EMBL/GenBank/DDBJ databases">
        <title>Mycena genomes resolve the evolution of fungal bioluminescence.</title>
        <authorList>
            <person name="Tsai I.J."/>
        </authorList>
    </citation>
    <scope>NUCLEOTIDE SEQUENCE</scope>
    <source>
        <strain evidence="1">CCC161011</strain>
    </source>
</reference>
<dbReference type="OrthoDB" id="10575681at2759"/>
<dbReference type="EMBL" id="JACAZI010000037">
    <property type="protein sequence ID" value="KAF7328226.1"/>
    <property type="molecule type" value="Genomic_DNA"/>
</dbReference>
<evidence type="ECO:0000313" key="2">
    <source>
        <dbReference type="Proteomes" id="UP000620124"/>
    </source>
</evidence>
<gene>
    <name evidence="1" type="ORF">MVEN_02562400</name>
</gene>
<proteinExistence type="predicted"/>
<sequence length="136" mass="15282">MEHVFPHVDGVGHGYSHWIFSHAFSNGLASTSRNILPPCHPPLPWISLGISSTALDFLFRPPDDVTLNRRPFYSSVFRHRRCMTQLRNLGLDTIGSVLRAGGFCGWIARDDWDMFGPDVSASEGTGNRDFMEGKYK</sequence>
<organism evidence="1 2">
    <name type="scientific">Mycena venus</name>
    <dbReference type="NCBI Taxonomy" id="2733690"/>
    <lineage>
        <taxon>Eukaryota</taxon>
        <taxon>Fungi</taxon>
        <taxon>Dikarya</taxon>
        <taxon>Basidiomycota</taxon>
        <taxon>Agaricomycotina</taxon>
        <taxon>Agaricomycetes</taxon>
        <taxon>Agaricomycetidae</taxon>
        <taxon>Agaricales</taxon>
        <taxon>Marasmiineae</taxon>
        <taxon>Mycenaceae</taxon>
        <taxon>Mycena</taxon>
    </lineage>
</organism>
<dbReference type="Proteomes" id="UP000620124">
    <property type="component" value="Unassembled WGS sequence"/>
</dbReference>
<protein>
    <submittedName>
        <fullName evidence="1">Uncharacterized protein</fullName>
    </submittedName>
</protein>
<accession>A0A8H6U3V1</accession>
<dbReference type="AlphaFoldDB" id="A0A8H6U3V1"/>
<keyword evidence="2" id="KW-1185">Reference proteome</keyword>
<name>A0A8H6U3V1_9AGAR</name>